<proteinExistence type="predicted"/>
<accession>A0A8J3DQ52</accession>
<keyword evidence="2" id="KW-1185">Reference proteome</keyword>
<gene>
    <name evidence="1" type="ORF">GCM10016234_18770</name>
</gene>
<dbReference type="InterPro" id="IPR009057">
    <property type="entry name" value="Homeodomain-like_sf"/>
</dbReference>
<sequence>MQPSDGIMAEIEILDAEGENALTFRALSVHLGTGSGAIYWCVADENALLNAATNFVVAGL</sequence>
<dbReference type="SUPFAM" id="SSF46689">
    <property type="entry name" value="Homeodomain-like"/>
    <property type="match status" value="1"/>
</dbReference>
<dbReference type="EMBL" id="BMZQ01000002">
    <property type="protein sequence ID" value="GHD13898.1"/>
    <property type="molecule type" value="Genomic_DNA"/>
</dbReference>
<protein>
    <submittedName>
        <fullName evidence="1">Uncharacterized protein</fullName>
    </submittedName>
</protein>
<reference evidence="1" key="1">
    <citation type="journal article" date="2014" name="Int. J. Syst. Evol. Microbiol.">
        <title>Complete genome sequence of Corynebacterium casei LMG S-19264T (=DSM 44701T), isolated from a smear-ripened cheese.</title>
        <authorList>
            <consortium name="US DOE Joint Genome Institute (JGI-PGF)"/>
            <person name="Walter F."/>
            <person name="Albersmeier A."/>
            <person name="Kalinowski J."/>
            <person name="Ruckert C."/>
        </authorList>
    </citation>
    <scope>NUCLEOTIDE SEQUENCE</scope>
    <source>
        <strain evidence="1">KCTC 42249</strain>
    </source>
</reference>
<dbReference type="AlphaFoldDB" id="A0A8J3DQ52"/>
<dbReference type="Gene3D" id="1.10.10.60">
    <property type="entry name" value="Homeodomain-like"/>
    <property type="match status" value="1"/>
</dbReference>
<organism evidence="1 2">
    <name type="scientific">Tianweitania populi</name>
    <dbReference type="NCBI Taxonomy" id="1607949"/>
    <lineage>
        <taxon>Bacteria</taxon>
        <taxon>Pseudomonadati</taxon>
        <taxon>Pseudomonadota</taxon>
        <taxon>Alphaproteobacteria</taxon>
        <taxon>Hyphomicrobiales</taxon>
        <taxon>Phyllobacteriaceae</taxon>
        <taxon>Tianweitania</taxon>
    </lineage>
</organism>
<name>A0A8J3DQ52_9HYPH</name>
<evidence type="ECO:0000313" key="1">
    <source>
        <dbReference type="EMBL" id="GHD13898.1"/>
    </source>
</evidence>
<reference evidence="1" key="2">
    <citation type="submission" date="2020-09" db="EMBL/GenBank/DDBJ databases">
        <authorList>
            <person name="Sun Q."/>
            <person name="Kim S."/>
        </authorList>
    </citation>
    <scope>NUCLEOTIDE SEQUENCE</scope>
    <source>
        <strain evidence="1">KCTC 42249</strain>
    </source>
</reference>
<dbReference type="Proteomes" id="UP000630142">
    <property type="component" value="Unassembled WGS sequence"/>
</dbReference>
<comment type="caution">
    <text evidence="1">The sequence shown here is derived from an EMBL/GenBank/DDBJ whole genome shotgun (WGS) entry which is preliminary data.</text>
</comment>
<evidence type="ECO:0000313" key="2">
    <source>
        <dbReference type="Proteomes" id="UP000630142"/>
    </source>
</evidence>